<dbReference type="Proteomes" id="UP000216752">
    <property type="component" value="Chromosome"/>
</dbReference>
<evidence type="ECO:0000313" key="10">
    <source>
        <dbReference type="EMBL" id="XFO68536.1"/>
    </source>
</evidence>
<keyword evidence="5" id="KW-0249">Electron transport</keyword>
<dbReference type="EMBL" id="CP155573">
    <property type="protein sequence ID" value="XFO68536.1"/>
    <property type="molecule type" value="Genomic_DNA"/>
</dbReference>
<evidence type="ECO:0000256" key="2">
    <source>
        <dbReference type="ARBA" id="ARBA00022485"/>
    </source>
</evidence>
<evidence type="ECO:0000256" key="7">
    <source>
        <dbReference type="ARBA" id="ARBA00023014"/>
    </source>
</evidence>
<keyword evidence="11" id="KW-1185">Reference proteome</keyword>
<evidence type="ECO:0000259" key="8">
    <source>
        <dbReference type="PROSITE" id="PS51379"/>
    </source>
</evidence>
<dbReference type="SUPFAM" id="SSF54862">
    <property type="entry name" value="4Fe-4S ferredoxins"/>
    <property type="match status" value="1"/>
</dbReference>
<proteinExistence type="predicted"/>
<keyword evidence="1" id="KW-0813">Transport</keyword>
<keyword evidence="4" id="KW-0677">Repeat</keyword>
<name>A0ABZ3ISY9_9FIRM</name>
<evidence type="ECO:0000313" key="9">
    <source>
        <dbReference type="EMBL" id="XFO68532.1"/>
    </source>
</evidence>
<dbReference type="Gene3D" id="3.30.70.20">
    <property type="match status" value="1"/>
</dbReference>
<evidence type="ECO:0000256" key="1">
    <source>
        <dbReference type="ARBA" id="ARBA00022448"/>
    </source>
</evidence>
<evidence type="ECO:0000256" key="5">
    <source>
        <dbReference type="ARBA" id="ARBA00022982"/>
    </source>
</evidence>
<keyword evidence="7" id="KW-0411">Iron-sulfur</keyword>
<evidence type="ECO:0000256" key="6">
    <source>
        <dbReference type="ARBA" id="ARBA00023004"/>
    </source>
</evidence>
<organism evidence="9 11">
    <name type="scientific">Sporomusa silvacetica DSM 10669</name>
    <dbReference type="NCBI Taxonomy" id="1123289"/>
    <lineage>
        <taxon>Bacteria</taxon>
        <taxon>Bacillati</taxon>
        <taxon>Bacillota</taxon>
        <taxon>Negativicutes</taxon>
        <taxon>Selenomonadales</taxon>
        <taxon>Sporomusaceae</taxon>
        <taxon>Sporomusa</taxon>
    </lineage>
</organism>
<keyword evidence="2" id="KW-0004">4Fe-4S</keyword>
<evidence type="ECO:0000313" key="11">
    <source>
        <dbReference type="Proteomes" id="UP000216752"/>
    </source>
</evidence>
<keyword evidence="6" id="KW-0408">Iron</keyword>
<feature type="domain" description="4Fe-4S ferredoxin-type" evidence="8">
    <location>
        <begin position="10"/>
        <end position="40"/>
    </location>
</feature>
<dbReference type="InterPro" id="IPR050954">
    <property type="entry name" value="ET_IronSulfur_Cluster-Binding"/>
</dbReference>
<dbReference type="EMBL" id="CP155573">
    <property type="protein sequence ID" value="XFO68532.1"/>
    <property type="molecule type" value="Genomic_DNA"/>
</dbReference>
<accession>A0ABZ3ISY9</accession>
<reference evidence="9 11" key="1">
    <citation type="submission" date="2024-05" db="EMBL/GenBank/DDBJ databases">
        <title>Isolation and characterization of Sporomusa carbonis sp. nov., a carboxydotrophic hydrogenogen in the genus of Sporomusa isolated from a charcoal burning pile.</title>
        <authorList>
            <person name="Boeer T."/>
            <person name="Rosenbaum F."/>
            <person name="Eysell L."/>
            <person name="Mueller V."/>
            <person name="Daniel R."/>
            <person name="Poehlein A."/>
        </authorList>
    </citation>
    <scope>NUCLEOTIDE SEQUENCE [LARGE SCALE GENOMIC DNA]</scope>
    <source>
        <strain evidence="9 11">DSM 10669</strain>
    </source>
</reference>
<evidence type="ECO:0000256" key="3">
    <source>
        <dbReference type="ARBA" id="ARBA00022723"/>
    </source>
</evidence>
<evidence type="ECO:0000256" key="4">
    <source>
        <dbReference type="ARBA" id="ARBA00022737"/>
    </source>
</evidence>
<keyword evidence="3" id="KW-0479">Metal-binding</keyword>
<dbReference type="PANTHER" id="PTHR43177">
    <property type="entry name" value="PROTEIN NRFC"/>
    <property type="match status" value="1"/>
</dbReference>
<dbReference type="RefSeq" id="WP_094606917.1">
    <property type="nucleotide sequence ID" value="NZ_CP155573.1"/>
</dbReference>
<dbReference type="PANTHER" id="PTHR43177:SF5">
    <property type="entry name" value="ANAEROBIC DIMETHYL SULFOXIDE REDUCTASE CHAIN B-RELATED"/>
    <property type="match status" value="1"/>
</dbReference>
<dbReference type="InterPro" id="IPR017896">
    <property type="entry name" value="4Fe4S_Fe-S-bd"/>
</dbReference>
<protein>
    <recommendedName>
        <fullName evidence="8">4Fe-4S ferredoxin-type domain-containing protein</fullName>
    </recommendedName>
</protein>
<gene>
    <name evidence="9" type="ORF">SPSIL_047550</name>
    <name evidence="10" type="ORF">SPSIL_047590</name>
</gene>
<sequence length="116" mass="13418">MSKSNEKGRYGLLIDYEYCTNCHSCEVACKKELDLQVGQYGIKVVEEGPRQNPDGSWEWNYIPVPTSLCDLCFKRVEEGRKPTCVHHCQSNVMYYGTIEELAKKMEEKPKMVLFSK</sequence>
<dbReference type="PROSITE" id="PS51379">
    <property type="entry name" value="4FE4S_FER_2"/>
    <property type="match status" value="1"/>
</dbReference>